<keyword evidence="1" id="KW-1133">Transmembrane helix</keyword>
<dbReference type="EMBL" id="CP046908">
    <property type="protein sequence ID" value="QGZ37522.1"/>
    <property type="molecule type" value="Genomic_DNA"/>
</dbReference>
<feature type="transmembrane region" description="Helical" evidence="1">
    <location>
        <begin position="46"/>
        <end position="68"/>
    </location>
</feature>
<sequence length="91" mass="10164">MSPQRRRWRRTIALALVTIAILAVFALVVPFFAGPLNATRVAGFPLGYYMAAQGSLIAFLLLTVWFIVRQERLDREAGVAEPEPFDTGEEL</sequence>
<organism evidence="3 4">
    <name type="scientific">Stappia indica</name>
    <dbReference type="NCBI Taxonomy" id="538381"/>
    <lineage>
        <taxon>Bacteria</taxon>
        <taxon>Pseudomonadati</taxon>
        <taxon>Pseudomonadota</taxon>
        <taxon>Alphaproteobacteria</taxon>
        <taxon>Hyphomicrobiales</taxon>
        <taxon>Stappiaceae</taxon>
        <taxon>Stappia</taxon>
    </lineage>
</organism>
<dbReference type="KEGG" id="siw:GH266_19350"/>
<feature type="domain" description="Sodium symporter small subunit" evidence="2">
    <location>
        <begin position="5"/>
        <end position="79"/>
    </location>
</feature>
<name>A0A857CGD8_9HYPH</name>
<dbReference type="AlphaFoldDB" id="A0A857CGD8"/>
<accession>A0A857CGD8</accession>
<keyword evidence="1" id="KW-0812">Transmembrane</keyword>
<feature type="transmembrane region" description="Helical" evidence="1">
    <location>
        <begin position="12"/>
        <end position="34"/>
    </location>
</feature>
<reference evidence="3 4" key="1">
    <citation type="submission" date="2019-12" db="EMBL/GenBank/DDBJ databases">
        <title>The genome of Stappia indica PHM037.</title>
        <authorList>
            <person name="Kacar D."/>
            <person name="Galan B."/>
            <person name="Canedo L."/>
            <person name="Rodriguez P."/>
            <person name="de la Calle F."/>
            <person name="Garcia J.L."/>
        </authorList>
    </citation>
    <scope>NUCLEOTIDE SEQUENCE [LARGE SCALE GENOMIC DNA]</scope>
    <source>
        <strain evidence="3 4">PHM037</strain>
    </source>
</reference>
<evidence type="ECO:0000256" key="1">
    <source>
        <dbReference type="SAM" id="Phobius"/>
    </source>
</evidence>
<dbReference type="Pfam" id="PF13937">
    <property type="entry name" value="DUF4212"/>
    <property type="match status" value="1"/>
</dbReference>
<evidence type="ECO:0000313" key="4">
    <source>
        <dbReference type="Proteomes" id="UP000435648"/>
    </source>
</evidence>
<dbReference type="OrthoDB" id="9797746at2"/>
<proteinExistence type="predicted"/>
<dbReference type="NCBIfam" id="TIGR03647">
    <property type="entry name" value="Na_symport_sm"/>
    <property type="match status" value="1"/>
</dbReference>
<dbReference type="InterPro" id="IPR019886">
    <property type="entry name" value="Na_symporter_ssu"/>
</dbReference>
<dbReference type="Proteomes" id="UP000435648">
    <property type="component" value="Chromosome"/>
</dbReference>
<gene>
    <name evidence="3" type="ORF">GH266_19350</name>
</gene>
<keyword evidence="1" id="KW-0472">Membrane</keyword>
<evidence type="ECO:0000259" key="2">
    <source>
        <dbReference type="Pfam" id="PF13937"/>
    </source>
</evidence>
<evidence type="ECO:0000313" key="3">
    <source>
        <dbReference type="EMBL" id="QGZ37522.1"/>
    </source>
</evidence>
<protein>
    <submittedName>
        <fullName evidence="3">DUF4212 domain-containing protein</fullName>
    </submittedName>
</protein>